<evidence type="ECO:0000256" key="1">
    <source>
        <dbReference type="SAM" id="MobiDB-lite"/>
    </source>
</evidence>
<keyword evidence="2" id="KW-0472">Membrane</keyword>
<dbReference type="Proteomes" id="UP000320762">
    <property type="component" value="Unassembled WGS sequence"/>
</dbReference>
<evidence type="ECO:0000313" key="4">
    <source>
        <dbReference type="Proteomes" id="UP000320762"/>
    </source>
</evidence>
<reference evidence="3 4" key="1">
    <citation type="journal article" date="2019" name="New Phytol.">
        <title>Comparative genomics reveals unique wood-decay strategies and fruiting body development in the Schizophyllaceae.</title>
        <authorList>
            <person name="Almasi E."/>
            <person name="Sahu N."/>
            <person name="Krizsan K."/>
            <person name="Balint B."/>
            <person name="Kovacs G.M."/>
            <person name="Kiss B."/>
            <person name="Cseklye J."/>
            <person name="Drula E."/>
            <person name="Henrissat B."/>
            <person name="Nagy I."/>
            <person name="Chovatia M."/>
            <person name="Adam C."/>
            <person name="LaButti K."/>
            <person name="Lipzen A."/>
            <person name="Riley R."/>
            <person name="Grigoriev I.V."/>
            <person name="Nagy L.G."/>
        </authorList>
    </citation>
    <scope>NUCLEOTIDE SEQUENCE [LARGE SCALE GENOMIC DNA]</scope>
    <source>
        <strain evidence="3 4">NL-1724</strain>
    </source>
</reference>
<protein>
    <recommendedName>
        <fullName evidence="5">SH3 domain-containing protein</fullName>
    </recommendedName>
</protein>
<dbReference type="AlphaFoldDB" id="A0A550CJ38"/>
<feature type="compositionally biased region" description="Polar residues" evidence="1">
    <location>
        <begin position="130"/>
        <end position="139"/>
    </location>
</feature>
<organism evidence="3 4">
    <name type="scientific">Schizophyllum amplum</name>
    <dbReference type="NCBI Taxonomy" id="97359"/>
    <lineage>
        <taxon>Eukaryota</taxon>
        <taxon>Fungi</taxon>
        <taxon>Dikarya</taxon>
        <taxon>Basidiomycota</taxon>
        <taxon>Agaricomycotina</taxon>
        <taxon>Agaricomycetes</taxon>
        <taxon>Agaricomycetidae</taxon>
        <taxon>Agaricales</taxon>
        <taxon>Schizophyllaceae</taxon>
        <taxon>Schizophyllum</taxon>
    </lineage>
</organism>
<evidence type="ECO:0000256" key="2">
    <source>
        <dbReference type="SAM" id="Phobius"/>
    </source>
</evidence>
<dbReference type="OrthoDB" id="5340910at2759"/>
<comment type="caution">
    <text evidence="3">The sequence shown here is derived from an EMBL/GenBank/DDBJ whole genome shotgun (WGS) entry which is preliminary data.</text>
</comment>
<feature type="compositionally biased region" description="Low complexity" evidence="1">
    <location>
        <begin position="53"/>
        <end position="74"/>
    </location>
</feature>
<keyword evidence="2" id="KW-0812">Transmembrane</keyword>
<name>A0A550CJ38_9AGAR</name>
<keyword evidence="2" id="KW-1133">Transmembrane helix</keyword>
<dbReference type="STRING" id="97359.A0A550CJ38"/>
<proteinExistence type="predicted"/>
<sequence>MPALRARDDSPGPFDPKNDSFGIHIAGIVVIVVLVLGIAVYLSVRYIRRRNAPPAESEAQSPPVSHSMSSLSSSQNEKNESTSTLRIKAESELDAFSREQLTRSIILPSIPGQRPQRQSRQEIMDFYSQSGTLPRSFHTNGSSGSSRSSIVPSSPNGSLNSLVPNTPTSAVPTRSSMLNPNAPRHSFISAHSIGSRYSVMSGYSTSPSSTGGSISGVSRKVRQIFDPVLPDELLVRIGEPVTLVQSFDDGWCVVGREGGSLAQQTSMFRPADGPAMEMGVVPAWVFVKPIKGLRAERPIRSTSLGITVQLDAPGFSSREECISWSNF</sequence>
<evidence type="ECO:0008006" key="5">
    <source>
        <dbReference type="Google" id="ProtNLM"/>
    </source>
</evidence>
<evidence type="ECO:0000313" key="3">
    <source>
        <dbReference type="EMBL" id="TRM64830.1"/>
    </source>
</evidence>
<feature type="compositionally biased region" description="Low complexity" evidence="1">
    <location>
        <begin position="140"/>
        <end position="158"/>
    </location>
</feature>
<accession>A0A550CJ38</accession>
<dbReference type="EMBL" id="VDMD01000006">
    <property type="protein sequence ID" value="TRM64830.1"/>
    <property type="molecule type" value="Genomic_DNA"/>
</dbReference>
<keyword evidence="4" id="KW-1185">Reference proteome</keyword>
<feature type="compositionally biased region" description="Polar residues" evidence="1">
    <location>
        <begin position="159"/>
        <end position="173"/>
    </location>
</feature>
<gene>
    <name evidence="3" type="ORF">BD626DRAFT_536072</name>
</gene>
<feature type="region of interest" description="Disordered" evidence="1">
    <location>
        <begin position="130"/>
        <end position="173"/>
    </location>
</feature>
<feature type="region of interest" description="Disordered" evidence="1">
    <location>
        <begin position="53"/>
        <end position="86"/>
    </location>
</feature>
<feature type="transmembrane region" description="Helical" evidence="2">
    <location>
        <begin position="20"/>
        <end position="42"/>
    </location>
</feature>